<dbReference type="Pfam" id="PF02469">
    <property type="entry name" value="Fasciclin"/>
    <property type="match status" value="3"/>
</dbReference>
<proteinExistence type="predicted"/>
<organism evidence="6 7">
    <name type="scientific">Adineta steineri</name>
    <dbReference type="NCBI Taxonomy" id="433720"/>
    <lineage>
        <taxon>Eukaryota</taxon>
        <taxon>Metazoa</taxon>
        <taxon>Spiralia</taxon>
        <taxon>Gnathifera</taxon>
        <taxon>Rotifera</taxon>
        <taxon>Eurotatoria</taxon>
        <taxon>Bdelloidea</taxon>
        <taxon>Adinetida</taxon>
        <taxon>Adinetidae</taxon>
        <taxon>Adineta</taxon>
    </lineage>
</organism>
<accession>A0A814N0B9</accession>
<dbReference type="Gene3D" id="2.30.180.10">
    <property type="entry name" value="FAS1 domain"/>
    <property type="match status" value="3"/>
</dbReference>
<protein>
    <recommendedName>
        <fullName evidence="4">FAS1 domain-containing protein</fullName>
    </recommendedName>
</protein>
<dbReference type="OrthoDB" id="286301at2759"/>
<keyword evidence="7" id="KW-1185">Reference proteome</keyword>
<name>A0A814N0B9_9BILA</name>
<feature type="region of interest" description="Disordered" evidence="1">
    <location>
        <begin position="960"/>
        <end position="1012"/>
    </location>
</feature>
<reference evidence="6" key="1">
    <citation type="submission" date="2021-02" db="EMBL/GenBank/DDBJ databases">
        <authorList>
            <person name="Nowell W R."/>
        </authorList>
    </citation>
    <scope>NUCLEOTIDE SEQUENCE</scope>
</reference>
<dbReference type="Proteomes" id="UP000663832">
    <property type="component" value="Unassembled WGS sequence"/>
</dbReference>
<keyword evidence="2" id="KW-1133">Transmembrane helix</keyword>
<feature type="signal peptide" evidence="3">
    <location>
        <begin position="1"/>
        <end position="18"/>
    </location>
</feature>
<evidence type="ECO:0000256" key="2">
    <source>
        <dbReference type="SAM" id="Phobius"/>
    </source>
</evidence>
<dbReference type="EMBL" id="CAJNOI010000008">
    <property type="protein sequence ID" value="CAF0767570.1"/>
    <property type="molecule type" value="Genomic_DNA"/>
</dbReference>
<dbReference type="SUPFAM" id="SSF82153">
    <property type="entry name" value="FAS1 domain"/>
    <property type="match status" value="3"/>
</dbReference>
<feature type="domain" description="FAS1" evidence="4">
    <location>
        <begin position="871"/>
        <end position="937"/>
    </location>
</feature>
<dbReference type="AlphaFoldDB" id="A0A814N0B9"/>
<evidence type="ECO:0000313" key="5">
    <source>
        <dbReference type="EMBL" id="CAF0767570.1"/>
    </source>
</evidence>
<sequence length="1215" mass="138244">MYFIHFYILLIISITCYAGPLEDLAAMPDLSLFYNQLLRQQDIQMVLQGLYPQQQPGGMNDFTIFAPNNDAMINLNRKNEDLNLLWKYHIVSGRYDEQMLFNMAQEKYNQANPRQMIGIRPQNNLPTIALPFQVFYGYGFYGGTGPHVNETFDNAGYGSGGISWLTHTSLNQTNVFENNIPMNPFILDNYDRSVKYGAGQGNTLPRNPNLTNYYGNNFNPNLNRQKRQTPNMNFIPNLQQQQQNYGQLGPNGGIGVLRPTINNAFVLQSRPMSRGVINVIDNILWPPERRDQAQYKTAYDALEDAQFSRLRQLAERSDYFRSELRSIHHQTWFLPNDQAFASMGSSLSYLLDQSSMNNTNDINEFVKAHVIPLVLYPSAMDSTKQVITLIANQWITFRKVTQPDQTFQVDVVCGRFVARILNSRSEDIRLYGNGIVYPISTILTSQVRSATDELTRNYQYFMNLVQQTGDLELINLLQGTMNQNFNSQNAPNITVLIPQQMSIQQIGSAQELSLNLRRHILRLPVYMDQITSTSAGSNSFPQQNIYQTGQQQQPLLQPGFNQQQQQQPLLQPGFSQQQQQQQQPLLQPGFSQQQQQQQQPFLQPGLNQQQFQIPQFQRAASGSDKKQSRRRRQLNTPSYTPSYTNFQIQQFPQQQLPNQQMLPNQQQQQQRQQFPQQQLPNSQQQLHNQQILPNQQQQQFSQQQLPNTQLPNQQILPAQQQQQLPNQQKQYLQQQVPNLQHQLPNQQILPIQQQQQQQFAQQQLPNPQQQLPNQQILPIQQQQQQQIDPNYYQMPSSSLAVFQNGQVYPTMDPQYTVQAQVSPGTRGNVVTLVGRSANSLPFTATILNSESNIPIKNGVMHVIRGLVSGTVIPIDGVLLAVQGANAFTQLLQQTRVIEQLKQTGRSYTLFIPTNAALQSMGVTTDINRLRQFVLRHICADVILDPHNNIVRRSAGFYSRNQNSLQKRPRQKRQGWMNNQPNQTNRQGFQSPDLGPGYFQPQQQAYGGYPAASTPYGSNNQLYNPSNVMNGYASPNSQYFPNNNGTNFGNQNNNFNNIGIPPNQPMPNTFWNRTMNTPYNRQGMAGPNVGAHNYYTASGGYLGGSNSNSGQQSCKAMTGERITVQSLGGTQSEGNTPSMSYQNFMVTCCGDQSVNSMVQSFNIYPPNFAVYLIGRPLLSQGQTINTMYNYSSKLVPSSIIFFFFIISIIFQQIHDF</sequence>
<dbReference type="PROSITE" id="PS50213">
    <property type="entry name" value="FAS1"/>
    <property type="match status" value="3"/>
</dbReference>
<dbReference type="InterPro" id="IPR036378">
    <property type="entry name" value="FAS1_dom_sf"/>
</dbReference>
<evidence type="ECO:0000256" key="1">
    <source>
        <dbReference type="SAM" id="MobiDB-lite"/>
    </source>
</evidence>
<feature type="domain" description="FAS1" evidence="4">
    <location>
        <begin position="17"/>
        <end position="194"/>
    </location>
</feature>
<evidence type="ECO:0000313" key="7">
    <source>
        <dbReference type="Proteomes" id="UP000663832"/>
    </source>
</evidence>
<gene>
    <name evidence="5" type="ORF">BJG266_LOCUS3370</name>
    <name evidence="6" type="ORF">QVE165_LOCUS19522</name>
</gene>
<feature type="region of interest" description="Disordered" evidence="1">
    <location>
        <begin position="549"/>
        <end position="601"/>
    </location>
</feature>
<feature type="region of interest" description="Disordered" evidence="1">
    <location>
        <begin position="616"/>
        <end position="644"/>
    </location>
</feature>
<dbReference type="InterPro" id="IPR000782">
    <property type="entry name" value="FAS1_domain"/>
</dbReference>
<feature type="domain" description="FAS1" evidence="4">
    <location>
        <begin position="294"/>
        <end position="443"/>
    </location>
</feature>
<dbReference type="Proteomes" id="UP000663877">
    <property type="component" value="Unassembled WGS sequence"/>
</dbReference>
<keyword evidence="3" id="KW-0732">Signal</keyword>
<feature type="transmembrane region" description="Helical" evidence="2">
    <location>
        <begin position="1193"/>
        <end position="1212"/>
    </location>
</feature>
<feature type="region of interest" description="Disordered" evidence="1">
    <location>
        <begin position="658"/>
        <end position="705"/>
    </location>
</feature>
<evidence type="ECO:0000259" key="4">
    <source>
        <dbReference type="PROSITE" id="PS50213"/>
    </source>
</evidence>
<keyword evidence="2" id="KW-0812">Transmembrane</keyword>
<feature type="chain" id="PRO_5036225321" description="FAS1 domain-containing protein" evidence="3">
    <location>
        <begin position="19"/>
        <end position="1215"/>
    </location>
</feature>
<evidence type="ECO:0000256" key="3">
    <source>
        <dbReference type="SAM" id="SignalP"/>
    </source>
</evidence>
<evidence type="ECO:0000313" key="6">
    <source>
        <dbReference type="EMBL" id="CAF1086492.1"/>
    </source>
</evidence>
<feature type="compositionally biased region" description="Polar residues" evidence="1">
    <location>
        <begin position="634"/>
        <end position="644"/>
    </location>
</feature>
<feature type="compositionally biased region" description="Polar residues" evidence="1">
    <location>
        <begin position="975"/>
        <end position="989"/>
    </location>
</feature>
<keyword evidence="2" id="KW-0472">Membrane</keyword>
<comment type="caution">
    <text evidence="6">The sequence shown here is derived from an EMBL/GenBank/DDBJ whole genome shotgun (WGS) entry which is preliminary data.</text>
</comment>
<dbReference type="EMBL" id="CAJNOM010000119">
    <property type="protein sequence ID" value="CAF1086492.1"/>
    <property type="molecule type" value="Genomic_DNA"/>
</dbReference>